<proteinExistence type="predicted"/>
<comment type="caution">
    <text evidence="2">The sequence shown here is derived from an EMBL/GenBank/DDBJ whole genome shotgun (WGS) entry which is preliminary data.</text>
</comment>
<accession>A0A2P8FCI9</accession>
<gene>
    <name evidence="2" type="ORF">CLV88_106150</name>
</gene>
<sequence>MTLMPHTELLSHTAAKYQTATPHERKAEKLLRKKRLSQLANLWQVLVGQRASVRPVTTNAVSTLK</sequence>
<evidence type="ECO:0000313" key="3">
    <source>
        <dbReference type="Proteomes" id="UP000240418"/>
    </source>
</evidence>
<dbReference type="Proteomes" id="UP000240418">
    <property type="component" value="Unassembled WGS sequence"/>
</dbReference>
<organism evidence="2 3">
    <name type="scientific">Shimia abyssi</name>
    <dbReference type="NCBI Taxonomy" id="1662395"/>
    <lineage>
        <taxon>Bacteria</taxon>
        <taxon>Pseudomonadati</taxon>
        <taxon>Pseudomonadota</taxon>
        <taxon>Alphaproteobacteria</taxon>
        <taxon>Rhodobacterales</taxon>
        <taxon>Roseobacteraceae</taxon>
    </lineage>
</organism>
<feature type="region of interest" description="Disordered" evidence="1">
    <location>
        <begin position="1"/>
        <end position="26"/>
    </location>
</feature>
<keyword evidence="3" id="KW-1185">Reference proteome</keyword>
<dbReference type="AlphaFoldDB" id="A0A2P8FCI9"/>
<evidence type="ECO:0000256" key="1">
    <source>
        <dbReference type="SAM" id="MobiDB-lite"/>
    </source>
</evidence>
<protein>
    <submittedName>
        <fullName evidence="2">Uncharacterized protein</fullName>
    </submittedName>
</protein>
<name>A0A2P8FCI9_9RHOB</name>
<reference evidence="2 3" key="1">
    <citation type="submission" date="2018-03" db="EMBL/GenBank/DDBJ databases">
        <title>Genomic Encyclopedia of Archaeal and Bacterial Type Strains, Phase II (KMG-II): from individual species to whole genera.</title>
        <authorList>
            <person name="Goeker M."/>
        </authorList>
    </citation>
    <scope>NUCLEOTIDE SEQUENCE [LARGE SCALE GENOMIC DNA]</scope>
    <source>
        <strain evidence="2 3">DSM 100673</strain>
    </source>
</reference>
<dbReference type="EMBL" id="PYGJ01000006">
    <property type="protein sequence ID" value="PSL19437.1"/>
    <property type="molecule type" value="Genomic_DNA"/>
</dbReference>
<evidence type="ECO:0000313" key="2">
    <source>
        <dbReference type="EMBL" id="PSL19437.1"/>
    </source>
</evidence>